<accession>A0A382BU49</accession>
<evidence type="ECO:0000256" key="1">
    <source>
        <dbReference type="SAM" id="Phobius"/>
    </source>
</evidence>
<reference evidence="2" key="1">
    <citation type="submission" date="2018-05" db="EMBL/GenBank/DDBJ databases">
        <authorList>
            <person name="Lanie J.A."/>
            <person name="Ng W.-L."/>
            <person name="Kazmierczak K.M."/>
            <person name="Andrzejewski T.M."/>
            <person name="Davidsen T.M."/>
            <person name="Wayne K.J."/>
            <person name="Tettelin H."/>
            <person name="Glass J.I."/>
            <person name="Rusch D."/>
            <person name="Podicherti R."/>
            <person name="Tsui H.-C.T."/>
            <person name="Winkler M.E."/>
        </authorList>
    </citation>
    <scope>NUCLEOTIDE SEQUENCE</scope>
</reference>
<evidence type="ECO:0008006" key="3">
    <source>
        <dbReference type="Google" id="ProtNLM"/>
    </source>
</evidence>
<organism evidence="2">
    <name type="scientific">marine metagenome</name>
    <dbReference type="NCBI Taxonomy" id="408172"/>
    <lineage>
        <taxon>unclassified sequences</taxon>
        <taxon>metagenomes</taxon>
        <taxon>ecological metagenomes</taxon>
    </lineage>
</organism>
<evidence type="ECO:0000313" key="2">
    <source>
        <dbReference type="EMBL" id="SVB16593.1"/>
    </source>
</evidence>
<gene>
    <name evidence="2" type="ORF">METZ01_LOCUS169447</name>
</gene>
<dbReference type="EMBL" id="UINC01031094">
    <property type="protein sequence ID" value="SVB16593.1"/>
    <property type="molecule type" value="Genomic_DNA"/>
</dbReference>
<proteinExistence type="predicted"/>
<keyword evidence="1" id="KW-1133">Transmembrane helix</keyword>
<feature type="transmembrane region" description="Helical" evidence="1">
    <location>
        <begin position="70"/>
        <end position="93"/>
    </location>
</feature>
<sequence>MKISLFKLSKNKRFNYNPRYYKDNSNEAIYQFDSVYTKKRNSIGSADISSKWKEERVLQRNRANRSFSKSIFLIVLVLILIFLFIIDFDLSIFI</sequence>
<keyword evidence="1" id="KW-0472">Membrane</keyword>
<keyword evidence="1" id="KW-0812">Transmembrane</keyword>
<protein>
    <recommendedName>
        <fullName evidence="3">Riboflavin synthase subunit beta</fullName>
    </recommendedName>
</protein>
<name>A0A382BU49_9ZZZZ</name>
<dbReference type="AlphaFoldDB" id="A0A382BU49"/>